<keyword evidence="3" id="KW-1185">Reference proteome</keyword>
<dbReference type="AlphaFoldDB" id="A0AAD6M820"/>
<reference evidence="2" key="1">
    <citation type="journal article" date="2023" name="Mol. Ecol. Resour.">
        <title>Chromosome-level genome assembly of a triploid poplar Populus alba 'Berolinensis'.</title>
        <authorList>
            <person name="Chen S."/>
            <person name="Yu Y."/>
            <person name="Wang X."/>
            <person name="Wang S."/>
            <person name="Zhang T."/>
            <person name="Zhou Y."/>
            <person name="He R."/>
            <person name="Meng N."/>
            <person name="Wang Y."/>
            <person name="Liu W."/>
            <person name="Liu Z."/>
            <person name="Liu J."/>
            <person name="Guo Q."/>
            <person name="Huang H."/>
            <person name="Sederoff R.R."/>
            <person name="Wang G."/>
            <person name="Qu G."/>
            <person name="Chen S."/>
        </authorList>
    </citation>
    <scope>NUCLEOTIDE SEQUENCE</scope>
    <source>
        <strain evidence="2">SC-2020</strain>
    </source>
</reference>
<comment type="caution">
    <text evidence="2">The sequence shown here is derived from an EMBL/GenBank/DDBJ whole genome shotgun (WGS) entry which is preliminary data.</text>
</comment>
<proteinExistence type="predicted"/>
<evidence type="ECO:0000256" key="1">
    <source>
        <dbReference type="SAM" id="MobiDB-lite"/>
    </source>
</evidence>
<dbReference type="EMBL" id="JAQIZT010000011">
    <property type="protein sequence ID" value="KAJ6980635.1"/>
    <property type="molecule type" value="Genomic_DNA"/>
</dbReference>
<organism evidence="2 3">
    <name type="scientific">Populus alba x Populus x berolinensis</name>
    <dbReference type="NCBI Taxonomy" id="444605"/>
    <lineage>
        <taxon>Eukaryota</taxon>
        <taxon>Viridiplantae</taxon>
        <taxon>Streptophyta</taxon>
        <taxon>Embryophyta</taxon>
        <taxon>Tracheophyta</taxon>
        <taxon>Spermatophyta</taxon>
        <taxon>Magnoliopsida</taxon>
        <taxon>eudicotyledons</taxon>
        <taxon>Gunneridae</taxon>
        <taxon>Pentapetalae</taxon>
        <taxon>rosids</taxon>
        <taxon>fabids</taxon>
        <taxon>Malpighiales</taxon>
        <taxon>Salicaceae</taxon>
        <taxon>Saliceae</taxon>
        <taxon>Populus</taxon>
    </lineage>
</organism>
<protein>
    <submittedName>
        <fullName evidence="2">Uncharacterized protein</fullName>
    </submittedName>
</protein>
<evidence type="ECO:0000313" key="2">
    <source>
        <dbReference type="EMBL" id="KAJ6980635.1"/>
    </source>
</evidence>
<evidence type="ECO:0000313" key="3">
    <source>
        <dbReference type="Proteomes" id="UP001164929"/>
    </source>
</evidence>
<accession>A0AAD6M820</accession>
<feature type="region of interest" description="Disordered" evidence="1">
    <location>
        <begin position="1"/>
        <end position="22"/>
    </location>
</feature>
<gene>
    <name evidence="2" type="ORF">NC653_028445</name>
</gene>
<sequence>MFSIENPPVPDPPCSSSQPKYDERASSVFPQVVLIISFHLLICSEICQTQTKSHGLDHPTPLPNFSIKKIMYFKARSKDIKNSWPFFSKKSCNFV</sequence>
<dbReference type="Proteomes" id="UP001164929">
    <property type="component" value="Chromosome 11"/>
</dbReference>
<name>A0AAD6M820_9ROSI</name>